<sequence>MMEYAQRTMEYVQQKVLPIGYACFGAAFGIALGLGHALAGLVPEEVPKTFHNLVKRSKSIALEARKEAESAVESVKGSVEKFKNNGLKTAKTAKNEGKKKTSEAVNEGKKKTSDVANGIKANGHAVPAG</sequence>
<keyword evidence="2" id="KW-0812">Transmembrane</keyword>
<keyword evidence="4" id="KW-1185">Reference proteome</keyword>
<proteinExistence type="predicted"/>
<feature type="region of interest" description="Disordered" evidence="1">
    <location>
        <begin position="91"/>
        <end position="129"/>
    </location>
</feature>
<keyword evidence="2" id="KW-0472">Membrane</keyword>
<protein>
    <submittedName>
        <fullName evidence="3">Uncharacterized protein</fullName>
    </submittedName>
</protein>
<dbReference type="KEGG" id="csl:COCSUDRAFT_65677"/>
<gene>
    <name evidence="3" type="ORF">COCSUDRAFT_65677</name>
</gene>
<keyword evidence="2" id="KW-1133">Transmembrane helix</keyword>
<feature type="transmembrane region" description="Helical" evidence="2">
    <location>
        <begin position="21"/>
        <end position="42"/>
    </location>
</feature>
<dbReference type="RefSeq" id="XP_005648525.1">
    <property type="nucleotide sequence ID" value="XM_005648468.1"/>
</dbReference>
<dbReference type="Proteomes" id="UP000007264">
    <property type="component" value="Unassembled WGS sequence"/>
</dbReference>
<comment type="caution">
    <text evidence="3">The sequence shown here is derived from an EMBL/GenBank/DDBJ whole genome shotgun (WGS) entry which is preliminary data.</text>
</comment>
<dbReference type="AlphaFoldDB" id="I0Z012"/>
<evidence type="ECO:0000313" key="3">
    <source>
        <dbReference type="EMBL" id="EIE23981.1"/>
    </source>
</evidence>
<evidence type="ECO:0000313" key="4">
    <source>
        <dbReference type="Proteomes" id="UP000007264"/>
    </source>
</evidence>
<organism evidence="3 4">
    <name type="scientific">Coccomyxa subellipsoidea (strain C-169)</name>
    <name type="common">Green microalga</name>
    <dbReference type="NCBI Taxonomy" id="574566"/>
    <lineage>
        <taxon>Eukaryota</taxon>
        <taxon>Viridiplantae</taxon>
        <taxon>Chlorophyta</taxon>
        <taxon>core chlorophytes</taxon>
        <taxon>Trebouxiophyceae</taxon>
        <taxon>Trebouxiophyceae incertae sedis</taxon>
        <taxon>Coccomyxaceae</taxon>
        <taxon>Coccomyxa</taxon>
        <taxon>Coccomyxa subellipsoidea</taxon>
    </lineage>
</organism>
<feature type="compositionally biased region" description="Basic and acidic residues" evidence="1">
    <location>
        <begin position="93"/>
        <end position="113"/>
    </location>
</feature>
<reference evidence="3 4" key="1">
    <citation type="journal article" date="2012" name="Genome Biol.">
        <title>The genome of the polar eukaryotic microalga coccomyxa subellipsoidea reveals traits of cold adaptation.</title>
        <authorList>
            <person name="Blanc G."/>
            <person name="Agarkova I."/>
            <person name="Grimwood J."/>
            <person name="Kuo A."/>
            <person name="Brueggeman A."/>
            <person name="Dunigan D."/>
            <person name="Gurnon J."/>
            <person name="Ladunga I."/>
            <person name="Lindquist E."/>
            <person name="Lucas S."/>
            <person name="Pangilinan J."/>
            <person name="Proschold T."/>
            <person name="Salamov A."/>
            <person name="Schmutz J."/>
            <person name="Weeks D."/>
            <person name="Yamada T."/>
            <person name="Claverie J.M."/>
            <person name="Grigoriev I."/>
            <person name="Van Etten J."/>
            <person name="Lomsadze A."/>
            <person name="Borodovsky M."/>
        </authorList>
    </citation>
    <scope>NUCLEOTIDE SEQUENCE [LARGE SCALE GENOMIC DNA]</scope>
    <source>
        <strain evidence="3 4">C-169</strain>
    </source>
</reference>
<dbReference type="GeneID" id="17041979"/>
<evidence type="ECO:0000256" key="2">
    <source>
        <dbReference type="SAM" id="Phobius"/>
    </source>
</evidence>
<evidence type="ECO:0000256" key="1">
    <source>
        <dbReference type="SAM" id="MobiDB-lite"/>
    </source>
</evidence>
<accession>I0Z012</accession>
<name>I0Z012_COCSC</name>
<dbReference type="EMBL" id="AGSI01000006">
    <property type="protein sequence ID" value="EIE23981.1"/>
    <property type="molecule type" value="Genomic_DNA"/>
</dbReference>
<dbReference type="OrthoDB" id="10424740at2759"/>